<dbReference type="EnsemblMetazoa" id="Aqu2.1.39329_001">
    <property type="protein sequence ID" value="Aqu2.1.39329_001"/>
    <property type="gene ID" value="Aqu2.1.39329"/>
</dbReference>
<proteinExistence type="inferred from homology"/>
<dbReference type="InterPro" id="IPR007860">
    <property type="entry name" value="DNA_mmatch_repair_MutS_con_dom"/>
</dbReference>
<dbReference type="PANTHER" id="PTHR11361:SF21">
    <property type="entry name" value="MUTS PROTEIN HOMOLOG 4"/>
    <property type="match status" value="1"/>
</dbReference>
<dbReference type="InParanoid" id="A0A1X7VHQ2"/>
<name>A0A1X7VHQ2_AMPQE</name>
<reference evidence="3" key="1">
    <citation type="submission" date="2017-05" db="UniProtKB">
        <authorList>
            <consortium name="EnsemblMetazoa"/>
        </authorList>
    </citation>
    <scope>IDENTIFICATION</scope>
</reference>
<evidence type="ECO:0000259" key="2">
    <source>
        <dbReference type="Pfam" id="PF05188"/>
    </source>
</evidence>
<dbReference type="GO" id="GO:0007131">
    <property type="term" value="P:reciprocal meiotic recombination"/>
    <property type="evidence" value="ECO:0007669"/>
    <property type="project" value="TreeGrafter"/>
</dbReference>
<evidence type="ECO:0000313" key="3">
    <source>
        <dbReference type="EnsemblMetazoa" id="Aqu2.1.39329_001"/>
    </source>
</evidence>
<organism evidence="3">
    <name type="scientific">Amphimedon queenslandica</name>
    <name type="common">Sponge</name>
    <dbReference type="NCBI Taxonomy" id="400682"/>
    <lineage>
        <taxon>Eukaryota</taxon>
        <taxon>Metazoa</taxon>
        <taxon>Porifera</taxon>
        <taxon>Demospongiae</taxon>
        <taxon>Heteroscleromorpha</taxon>
        <taxon>Haplosclerida</taxon>
        <taxon>Niphatidae</taxon>
        <taxon>Amphimedon</taxon>
    </lineage>
</organism>
<dbReference type="InterPro" id="IPR045076">
    <property type="entry name" value="MutS"/>
</dbReference>
<dbReference type="Gene3D" id="1.10.1420.10">
    <property type="match status" value="1"/>
</dbReference>
<dbReference type="Pfam" id="PF05188">
    <property type="entry name" value="MutS_II"/>
    <property type="match status" value="1"/>
</dbReference>
<dbReference type="OrthoDB" id="276261at2759"/>
<dbReference type="GO" id="GO:0030983">
    <property type="term" value="F:mismatched DNA binding"/>
    <property type="evidence" value="ECO:0007669"/>
    <property type="project" value="InterPro"/>
</dbReference>
<feature type="domain" description="DNA mismatch repair protein MutS connector" evidence="2">
    <location>
        <begin position="86"/>
        <end position="223"/>
    </location>
</feature>
<comment type="similarity">
    <text evidence="1">Belongs to the DNA mismatch repair MutS family.</text>
</comment>
<evidence type="ECO:0000256" key="1">
    <source>
        <dbReference type="ARBA" id="ARBA00006271"/>
    </source>
</evidence>
<sequence>MEKLGKPKYDFSSLLTTPASGKESDGSYISLPNGNTSAVSYAVSSVRWSFSSLAKRRFTATPHSSIHRQNSSISATPSTPSLQSAVIVAIVEGRGHARGEIGMASIDLKNPELILSQFPDRQTYVKVLTKLEVLNPIEIIMPNTACEGDSTTNLFHKISNYCPRVNLATVQRKYFNEGKGLQMVRQFVVSDYNSVELEIVTKYYCLAAAAALLKYVEFIQNTVFVSNSLKVIFRGSEQTTMIDVATVKNLELISNMHDPKSSHSLFGILNYTKTQQGGY</sequence>
<dbReference type="STRING" id="400682.A0A1X7VHQ2"/>
<dbReference type="GO" id="GO:0006298">
    <property type="term" value="P:mismatch repair"/>
    <property type="evidence" value="ECO:0007669"/>
    <property type="project" value="InterPro"/>
</dbReference>
<dbReference type="InterPro" id="IPR036678">
    <property type="entry name" value="MutS_con_dom_sf"/>
</dbReference>
<dbReference type="FunFam" id="3.30.420.110:FF:000003">
    <property type="entry name" value="mutS protein homolog 4"/>
    <property type="match status" value="1"/>
</dbReference>
<dbReference type="GO" id="GO:0140664">
    <property type="term" value="F:ATP-dependent DNA damage sensor activity"/>
    <property type="evidence" value="ECO:0007669"/>
    <property type="project" value="InterPro"/>
</dbReference>
<dbReference type="GO" id="GO:0005634">
    <property type="term" value="C:nucleus"/>
    <property type="evidence" value="ECO:0007669"/>
    <property type="project" value="TreeGrafter"/>
</dbReference>
<protein>
    <recommendedName>
        <fullName evidence="2">DNA mismatch repair protein MutS connector domain-containing protein</fullName>
    </recommendedName>
</protein>
<dbReference type="PANTHER" id="PTHR11361">
    <property type="entry name" value="DNA MISMATCH REPAIR PROTEIN MUTS FAMILY MEMBER"/>
    <property type="match status" value="1"/>
</dbReference>
<accession>A0A1X7VHQ2</accession>
<dbReference type="Gene3D" id="3.30.420.110">
    <property type="entry name" value="MutS, connector domain"/>
    <property type="match status" value="1"/>
</dbReference>
<dbReference type="SUPFAM" id="SSF53150">
    <property type="entry name" value="DNA repair protein MutS, domain II"/>
    <property type="match status" value="1"/>
</dbReference>
<dbReference type="AlphaFoldDB" id="A0A1X7VHQ2"/>
<dbReference type="GO" id="GO:0005524">
    <property type="term" value="F:ATP binding"/>
    <property type="evidence" value="ECO:0007669"/>
    <property type="project" value="InterPro"/>
</dbReference>